<dbReference type="InterPro" id="IPR035093">
    <property type="entry name" value="RelE/ParE_toxin_dom_sf"/>
</dbReference>
<keyword evidence="3" id="KW-1185">Reference proteome</keyword>
<dbReference type="EMBL" id="JBAJJM010000001">
    <property type="protein sequence ID" value="MEG9474773.1"/>
    <property type="molecule type" value="Genomic_DNA"/>
</dbReference>
<organism evidence="2 3">
    <name type="scientific">Mannheimia indoligenes</name>
    <dbReference type="NCBI Taxonomy" id="3103145"/>
    <lineage>
        <taxon>Bacteria</taxon>
        <taxon>Pseudomonadati</taxon>
        <taxon>Pseudomonadota</taxon>
        <taxon>Gammaproteobacteria</taxon>
        <taxon>Pasteurellales</taxon>
        <taxon>Pasteurellaceae</taxon>
        <taxon>Mannheimia</taxon>
    </lineage>
</organism>
<dbReference type="Gene3D" id="3.30.2310.20">
    <property type="entry name" value="RelE-like"/>
    <property type="match status" value="1"/>
</dbReference>
<proteinExistence type="predicted"/>
<keyword evidence="1" id="KW-1277">Toxin-antitoxin system</keyword>
<reference evidence="2" key="1">
    <citation type="submission" date="2023-12" db="EMBL/GenBank/DDBJ databases">
        <title>Mannheima indologenes sp. nov. proposed for Clade V organisms of Mannheimia.</title>
        <authorList>
            <person name="Christensen H."/>
        </authorList>
    </citation>
    <scope>NUCLEOTIDE SEQUENCE</scope>
    <source>
        <strain evidence="2">M14.4</strain>
    </source>
</reference>
<evidence type="ECO:0000256" key="1">
    <source>
        <dbReference type="ARBA" id="ARBA00022649"/>
    </source>
</evidence>
<evidence type="ECO:0000313" key="2">
    <source>
        <dbReference type="EMBL" id="MEG9474773.1"/>
    </source>
</evidence>
<dbReference type="InterPro" id="IPR007712">
    <property type="entry name" value="RelE/ParE_toxin"/>
</dbReference>
<dbReference type="Proteomes" id="UP001432017">
    <property type="component" value="Unassembled WGS sequence"/>
</dbReference>
<gene>
    <name evidence="2" type="ORF">V6W77_00570</name>
</gene>
<dbReference type="RefSeq" id="WP_334236396.1">
    <property type="nucleotide sequence ID" value="NZ_JBAJJH010000023.1"/>
</dbReference>
<name>A0ABU7ZC26_9PAST</name>
<sequence>MANLILTTQAENDIDEIIDNVVEFTGYEQSGIKLHTDIFKKLKLLEFMPTIGITRNDGTRETFVRNYRIVYEIVEEDIFIITIIHTRRLYPRPS</sequence>
<evidence type="ECO:0000313" key="3">
    <source>
        <dbReference type="Proteomes" id="UP001432017"/>
    </source>
</evidence>
<dbReference type="SUPFAM" id="SSF143011">
    <property type="entry name" value="RelE-like"/>
    <property type="match status" value="1"/>
</dbReference>
<accession>A0ABU7ZC26</accession>
<dbReference type="Pfam" id="PF05016">
    <property type="entry name" value="ParE_toxin"/>
    <property type="match status" value="1"/>
</dbReference>
<protein>
    <submittedName>
        <fullName evidence="2">Type II toxin-antitoxin system RelE/ParE family toxin</fullName>
    </submittedName>
</protein>
<comment type="caution">
    <text evidence="2">The sequence shown here is derived from an EMBL/GenBank/DDBJ whole genome shotgun (WGS) entry which is preliminary data.</text>
</comment>